<accession>A0ABW0ESF5</accession>
<dbReference type="Gene3D" id="1.25.40.10">
    <property type="entry name" value="Tetratricopeptide repeat domain"/>
    <property type="match status" value="2"/>
</dbReference>
<protein>
    <submittedName>
        <fullName evidence="4">Helix-turn-helix transcriptional regulator</fullName>
    </submittedName>
</protein>
<keyword evidence="5" id="KW-1185">Reference proteome</keyword>
<dbReference type="CDD" id="cd06170">
    <property type="entry name" value="LuxR_C_like"/>
    <property type="match status" value="1"/>
</dbReference>
<dbReference type="SUPFAM" id="SSF52540">
    <property type="entry name" value="P-loop containing nucleoside triphosphate hydrolases"/>
    <property type="match status" value="1"/>
</dbReference>
<dbReference type="InterPro" id="IPR027417">
    <property type="entry name" value="P-loop_NTPase"/>
</dbReference>
<evidence type="ECO:0000259" key="3">
    <source>
        <dbReference type="PROSITE" id="PS50043"/>
    </source>
</evidence>
<keyword evidence="2" id="KW-0067">ATP-binding</keyword>
<keyword evidence="1" id="KW-0547">Nucleotide-binding</keyword>
<name>A0ABW0ESF5_9PSEU</name>
<dbReference type="SUPFAM" id="SSF46894">
    <property type="entry name" value="C-terminal effector domain of the bipartite response regulators"/>
    <property type="match status" value="1"/>
</dbReference>
<dbReference type="InterPro" id="IPR000792">
    <property type="entry name" value="Tscrpt_reg_LuxR_C"/>
</dbReference>
<dbReference type="RefSeq" id="WP_378248978.1">
    <property type="nucleotide sequence ID" value="NZ_JBHSKF010000010.1"/>
</dbReference>
<dbReference type="InterPro" id="IPR041664">
    <property type="entry name" value="AAA_16"/>
</dbReference>
<dbReference type="PRINTS" id="PR00038">
    <property type="entry name" value="HTHLUXR"/>
</dbReference>
<evidence type="ECO:0000313" key="4">
    <source>
        <dbReference type="EMBL" id="MFC5289126.1"/>
    </source>
</evidence>
<dbReference type="SMART" id="SM00421">
    <property type="entry name" value="HTH_LUXR"/>
    <property type="match status" value="1"/>
</dbReference>
<dbReference type="EMBL" id="JBHSKF010000010">
    <property type="protein sequence ID" value="MFC5289126.1"/>
    <property type="molecule type" value="Genomic_DNA"/>
</dbReference>
<dbReference type="PANTHER" id="PTHR16305:SF35">
    <property type="entry name" value="TRANSCRIPTIONAL ACTIVATOR DOMAIN"/>
    <property type="match status" value="1"/>
</dbReference>
<organism evidence="4 5">
    <name type="scientific">Actinokineospora guangxiensis</name>
    <dbReference type="NCBI Taxonomy" id="1490288"/>
    <lineage>
        <taxon>Bacteria</taxon>
        <taxon>Bacillati</taxon>
        <taxon>Actinomycetota</taxon>
        <taxon>Actinomycetes</taxon>
        <taxon>Pseudonocardiales</taxon>
        <taxon>Pseudonocardiaceae</taxon>
        <taxon>Actinokineospora</taxon>
    </lineage>
</organism>
<reference evidence="5" key="1">
    <citation type="journal article" date="2019" name="Int. J. Syst. Evol. Microbiol.">
        <title>The Global Catalogue of Microorganisms (GCM) 10K type strain sequencing project: providing services to taxonomists for standard genome sequencing and annotation.</title>
        <authorList>
            <consortium name="The Broad Institute Genomics Platform"/>
            <consortium name="The Broad Institute Genome Sequencing Center for Infectious Disease"/>
            <person name="Wu L."/>
            <person name="Ma J."/>
        </authorList>
    </citation>
    <scope>NUCLEOTIDE SEQUENCE [LARGE SCALE GENOMIC DNA]</scope>
    <source>
        <strain evidence="5">CCUG 59778</strain>
    </source>
</reference>
<evidence type="ECO:0000256" key="1">
    <source>
        <dbReference type="ARBA" id="ARBA00022741"/>
    </source>
</evidence>
<sequence>MARGRELRALRAALTSAAGGTAAAVLLSGDAGVGKTRMAEELAEAARADGALVLTGRCLDSGETGLPYLPVVEALGPVRERAGSRPALARLFGDRVELGLPDAGLSAAATGAPRVEQDINQLQLFDAVHALLAELTAERPVLLVLEDLHWADASTRRLVSFLLSRLRAQRLLVLATYRGEDLHRRHPLRPLLAELLRLPAVERLDLTPFNRADARSFVSALSEGGLGDAAVRDLAERSDGNAFFAEELFAAYSDCGDRGDALPATLVDVLLARIERLGPAAQNAVRLASVGGRRVPDARLRAVAGIDGADLDTALREAVQHNVLVTEHTDVYTFRHALLREAVYHDLLPGERVRLHAAYAEELGARIGEPGVAAALAHHSMESHALPVALRASLEAASEAERLGAPAESLEHLERALKIWDAVPVEQRPDRSNARLLERASFVAGTSGEPERAIAYAKAAVACVDAAAQPEQAAHVRRRLAQALYATDGREEEAGQVIEAALELVADRPGAIAAWVHAANATILRGLGRPVESARHARAALAQAKAADAGGAEADALITLAMLDETAGQVAAAREGLRAAMDLATRVGAPTVEIRARFTLALNQYEHGDLAEAVHTLADGVARAAEHGLTWSTYGLELRALSLVCQYASGDWDAADAAAEPGHRVSHVVWGRLTMLGALISVGRGRFPEADRVLAEFRTEDHRTTPTPLVAAVVAAELALWRGRPDRALDQLRSCLADTGSGWEMMAIRLAALALAAAAEVAHTATSRRDEDAVTSVAAEADTLIALARDTATKGAPRTGDLGPEGRAWLARAEAEHARVHGAPDPALWHRAVEAFAYGAVYEQAVCRWRLAEALLHADDRPAAADHLRQAATTATALGAKPLHDAATRTARRARISLDSDATPRERVDLFTPRERAVLALVAKGRTNRQVGEDLFISEKTVSVHLSRIMAKLGATRRAEAVAMAYDRGLLEKPIEG</sequence>
<dbReference type="InterPro" id="IPR011990">
    <property type="entry name" value="TPR-like_helical_dom_sf"/>
</dbReference>
<dbReference type="Pfam" id="PF00196">
    <property type="entry name" value="GerE"/>
    <property type="match status" value="1"/>
</dbReference>
<dbReference type="Gene3D" id="1.10.10.10">
    <property type="entry name" value="Winged helix-like DNA-binding domain superfamily/Winged helix DNA-binding domain"/>
    <property type="match status" value="1"/>
</dbReference>
<dbReference type="PROSITE" id="PS50043">
    <property type="entry name" value="HTH_LUXR_2"/>
    <property type="match status" value="1"/>
</dbReference>
<dbReference type="InterPro" id="IPR036388">
    <property type="entry name" value="WH-like_DNA-bd_sf"/>
</dbReference>
<dbReference type="PROSITE" id="PS00622">
    <property type="entry name" value="HTH_LUXR_1"/>
    <property type="match status" value="1"/>
</dbReference>
<dbReference type="PANTHER" id="PTHR16305">
    <property type="entry name" value="TESTICULAR SOLUBLE ADENYLYL CYCLASE"/>
    <property type="match status" value="1"/>
</dbReference>
<comment type="caution">
    <text evidence="4">The sequence shown here is derived from an EMBL/GenBank/DDBJ whole genome shotgun (WGS) entry which is preliminary data.</text>
</comment>
<proteinExistence type="predicted"/>
<feature type="domain" description="HTH luxR-type" evidence="3">
    <location>
        <begin position="904"/>
        <end position="969"/>
    </location>
</feature>
<gene>
    <name evidence="4" type="ORF">ACFPM7_18915</name>
</gene>
<dbReference type="Proteomes" id="UP001596157">
    <property type="component" value="Unassembled WGS sequence"/>
</dbReference>
<dbReference type="SUPFAM" id="SSF48452">
    <property type="entry name" value="TPR-like"/>
    <property type="match status" value="2"/>
</dbReference>
<evidence type="ECO:0000256" key="2">
    <source>
        <dbReference type="ARBA" id="ARBA00022840"/>
    </source>
</evidence>
<dbReference type="Pfam" id="PF13191">
    <property type="entry name" value="AAA_16"/>
    <property type="match status" value="1"/>
</dbReference>
<evidence type="ECO:0000313" key="5">
    <source>
        <dbReference type="Proteomes" id="UP001596157"/>
    </source>
</evidence>
<dbReference type="InterPro" id="IPR016032">
    <property type="entry name" value="Sig_transdc_resp-reg_C-effctor"/>
</dbReference>